<evidence type="ECO:0000256" key="8">
    <source>
        <dbReference type="RuleBase" id="RU000682"/>
    </source>
</evidence>
<dbReference type="GO" id="GO:0005634">
    <property type="term" value="C:nucleus"/>
    <property type="evidence" value="ECO:0007669"/>
    <property type="project" value="UniProtKB-SubCell"/>
</dbReference>
<accession>A0A1E3P383</accession>
<dbReference type="RefSeq" id="XP_019038554.1">
    <property type="nucleotide sequence ID" value="XM_019183622.1"/>
</dbReference>
<organism evidence="11 12">
    <name type="scientific">Wickerhamomyces anomalus (strain ATCC 58044 / CBS 1984 / NCYC 433 / NRRL Y-366-8)</name>
    <name type="common">Yeast</name>
    <name type="synonym">Hansenula anomala</name>
    <dbReference type="NCBI Taxonomy" id="683960"/>
    <lineage>
        <taxon>Eukaryota</taxon>
        <taxon>Fungi</taxon>
        <taxon>Dikarya</taxon>
        <taxon>Ascomycota</taxon>
        <taxon>Saccharomycotina</taxon>
        <taxon>Saccharomycetes</taxon>
        <taxon>Phaffomycetales</taxon>
        <taxon>Wickerhamomycetaceae</taxon>
        <taxon>Wickerhamomyces</taxon>
    </lineage>
</organism>
<dbReference type="EMBL" id="KV454211">
    <property type="protein sequence ID" value="ODQ59347.1"/>
    <property type="molecule type" value="Genomic_DNA"/>
</dbReference>
<dbReference type="GO" id="GO:0000981">
    <property type="term" value="F:DNA-binding transcription factor activity, RNA polymerase II-specific"/>
    <property type="evidence" value="ECO:0007669"/>
    <property type="project" value="InterPro"/>
</dbReference>
<evidence type="ECO:0000256" key="5">
    <source>
        <dbReference type="ARBA" id="ARBA00023163"/>
    </source>
</evidence>
<dbReference type="PROSITE" id="PS00027">
    <property type="entry name" value="HOMEOBOX_1"/>
    <property type="match status" value="1"/>
</dbReference>
<keyword evidence="3 7" id="KW-0238">DNA-binding</keyword>
<comment type="subcellular location">
    <subcellularLocation>
        <location evidence="1 7 8">Nucleus</location>
    </subcellularLocation>
</comment>
<reference evidence="11 12" key="1">
    <citation type="journal article" date="2016" name="Proc. Natl. Acad. Sci. U.S.A.">
        <title>Comparative genomics of biotechnologically important yeasts.</title>
        <authorList>
            <person name="Riley R."/>
            <person name="Haridas S."/>
            <person name="Wolfe K.H."/>
            <person name="Lopes M.R."/>
            <person name="Hittinger C.T."/>
            <person name="Goeker M."/>
            <person name="Salamov A.A."/>
            <person name="Wisecaver J.H."/>
            <person name="Long T.M."/>
            <person name="Calvey C.H."/>
            <person name="Aerts A.L."/>
            <person name="Barry K.W."/>
            <person name="Choi C."/>
            <person name="Clum A."/>
            <person name="Coughlan A.Y."/>
            <person name="Deshpande S."/>
            <person name="Douglass A.P."/>
            <person name="Hanson S.J."/>
            <person name="Klenk H.-P."/>
            <person name="LaButti K.M."/>
            <person name="Lapidus A."/>
            <person name="Lindquist E.A."/>
            <person name="Lipzen A.M."/>
            <person name="Meier-Kolthoff J.P."/>
            <person name="Ohm R.A."/>
            <person name="Otillar R.P."/>
            <person name="Pangilinan J.L."/>
            <person name="Peng Y."/>
            <person name="Rokas A."/>
            <person name="Rosa C.A."/>
            <person name="Scheuner C."/>
            <person name="Sibirny A.A."/>
            <person name="Slot J.C."/>
            <person name="Stielow J.B."/>
            <person name="Sun H."/>
            <person name="Kurtzman C.P."/>
            <person name="Blackwell M."/>
            <person name="Grigoriev I.V."/>
            <person name="Jeffries T.W."/>
        </authorList>
    </citation>
    <scope>NUCLEOTIDE SEQUENCE [LARGE SCALE GENOMIC DNA]</scope>
    <source>
        <strain evidence="12">ATCC 58044 / CBS 1984 / NCYC 433 / NRRL Y-366-8</strain>
    </source>
</reference>
<keyword evidence="2" id="KW-0805">Transcription regulation</keyword>
<dbReference type="Proteomes" id="UP000094112">
    <property type="component" value="Unassembled WGS sequence"/>
</dbReference>
<evidence type="ECO:0000313" key="11">
    <source>
        <dbReference type="EMBL" id="ODQ59347.1"/>
    </source>
</evidence>
<proteinExistence type="predicted"/>
<dbReference type="InterPro" id="IPR009057">
    <property type="entry name" value="Homeodomain-like_sf"/>
</dbReference>
<keyword evidence="12" id="KW-1185">Reference proteome</keyword>
<dbReference type="CDD" id="cd00086">
    <property type="entry name" value="homeodomain"/>
    <property type="match status" value="1"/>
</dbReference>
<evidence type="ECO:0000313" key="12">
    <source>
        <dbReference type="Proteomes" id="UP000094112"/>
    </source>
</evidence>
<dbReference type="PANTHER" id="PTHR45714">
    <property type="entry name" value="HOMEOBOX-LEUCINE ZIPPER PROTEIN HAT14"/>
    <property type="match status" value="1"/>
</dbReference>
<feature type="region of interest" description="Disordered" evidence="9">
    <location>
        <begin position="102"/>
        <end position="173"/>
    </location>
</feature>
<feature type="compositionally biased region" description="Basic and acidic residues" evidence="9">
    <location>
        <begin position="102"/>
        <end position="111"/>
    </location>
</feature>
<dbReference type="OrthoDB" id="2109411at2759"/>
<evidence type="ECO:0000256" key="3">
    <source>
        <dbReference type="ARBA" id="ARBA00023125"/>
    </source>
</evidence>
<dbReference type="PANTHER" id="PTHR45714:SF34">
    <property type="entry name" value="HOMEOBOX-LEUCINE ZIPPER PROTEIN HAT9"/>
    <property type="match status" value="1"/>
</dbReference>
<dbReference type="Gene3D" id="1.10.10.60">
    <property type="entry name" value="Homeodomain-like"/>
    <property type="match status" value="1"/>
</dbReference>
<keyword evidence="6 7" id="KW-0539">Nucleus</keyword>
<sequence>MTTSDFSNYDLAVEKLDSVIQFSTKYSSKNERIIYDTVLIDDPFKKREVQKHVPERNRGQIIELIHGFEHSLERVSNSRYISKETILHNYKSIINEAIETAMDKEDRKSTEELDSDLSGQSSDPTQANDGDIGVANGSKKSLVPRNQKKEHKAQNSKTDENSKNKKRTSISKDAKAFLENVFSSKRTPNSKERKIIAEKCGLTPVQVRVWFTNKRMRSK</sequence>
<protein>
    <recommendedName>
        <fullName evidence="10">Homeobox domain-containing protein</fullName>
    </recommendedName>
</protein>
<gene>
    <name evidence="11" type="ORF">WICANDRAFT_63843</name>
</gene>
<evidence type="ECO:0000256" key="6">
    <source>
        <dbReference type="ARBA" id="ARBA00023242"/>
    </source>
</evidence>
<dbReference type="InterPro" id="IPR013847">
    <property type="entry name" value="POU"/>
</dbReference>
<dbReference type="STRING" id="683960.A0A1E3P383"/>
<keyword evidence="4 7" id="KW-0371">Homeobox</keyword>
<evidence type="ECO:0000256" key="4">
    <source>
        <dbReference type="ARBA" id="ARBA00023155"/>
    </source>
</evidence>
<dbReference type="AlphaFoldDB" id="A0A1E3P383"/>
<dbReference type="GeneID" id="30200868"/>
<dbReference type="InterPro" id="IPR050762">
    <property type="entry name" value="HD-ZIP_Homeobox_LZ_Class_II"/>
</dbReference>
<dbReference type="PROSITE" id="PS50071">
    <property type="entry name" value="HOMEOBOX_2"/>
    <property type="match status" value="1"/>
</dbReference>
<keyword evidence="5" id="KW-0804">Transcription</keyword>
<evidence type="ECO:0000256" key="7">
    <source>
        <dbReference type="PROSITE-ProRule" id="PRU00108"/>
    </source>
</evidence>
<evidence type="ECO:0000256" key="1">
    <source>
        <dbReference type="ARBA" id="ARBA00004123"/>
    </source>
</evidence>
<evidence type="ECO:0000259" key="10">
    <source>
        <dbReference type="PROSITE" id="PS50071"/>
    </source>
</evidence>
<feature type="compositionally biased region" description="Polar residues" evidence="9">
    <location>
        <begin position="117"/>
        <end position="128"/>
    </location>
</feature>
<name>A0A1E3P383_WICAA</name>
<dbReference type="PRINTS" id="PR00028">
    <property type="entry name" value="POUDOMAIN"/>
</dbReference>
<dbReference type="SMART" id="SM00389">
    <property type="entry name" value="HOX"/>
    <property type="match status" value="1"/>
</dbReference>
<dbReference type="InterPro" id="IPR001356">
    <property type="entry name" value="HD"/>
</dbReference>
<dbReference type="SUPFAM" id="SSF46689">
    <property type="entry name" value="Homeodomain-like"/>
    <property type="match status" value="1"/>
</dbReference>
<dbReference type="Pfam" id="PF00046">
    <property type="entry name" value="Homeodomain"/>
    <property type="match status" value="1"/>
</dbReference>
<dbReference type="GO" id="GO:0003677">
    <property type="term" value="F:DNA binding"/>
    <property type="evidence" value="ECO:0007669"/>
    <property type="project" value="UniProtKB-UniRule"/>
</dbReference>
<dbReference type="InterPro" id="IPR017970">
    <property type="entry name" value="Homeobox_CS"/>
</dbReference>
<feature type="domain" description="Homeobox" evidence="10">
    <location>
        <begin position="161"/>
        <end position="219"/>
    </location>
</feature>
<evidence type="ECO:0000256" key="2">
    <source>
        <dbReference type="ARBA" id="ARBA00023015"/>
    </source>
</evidence>
<evidence type="ECO:0000256" key="9">
    <source>
        <dbReference type="SAM" id="MobiDB-lite"/>
    </source>
</evidence>